<name>A0AAP2D4S1_9BACT</name>
<evidence type="ECO:0000313" key="5">
    <source>
        <dbReference type="EMBL" id="MBT1685127.1"/>
    </source>
</evidence>
<dbReference type="PIRSF" id="PIRSF019455">
    <property type="entry name" value="CopR_AtkY"/>
    <property type="match status" value="1"/>
</dbReference>
<sequence>MDLNLTKAEEKAMKILWSIKKGLIRDIVNEYEDPKPAYTTVATIFKILERKGFVGRTPVANSHEYYPLVERKDYTTQSVQSLVENYFSNSFKNMVSEFSSAENLSTKDMQELIEHFKKQIEQKKKK</sequence>
<keyword evidence="4" id="KW-0804">Transcription</keyword>
<dbReference type="InterPro" id="IPR005650">
    <property type="entry name" value="BlaI_family"/>
</dbReference>
<accession>A0AAP2D4S1</accession>
<dbReference type="Proteomes" id="UP001319180">
    <property type="component" value="Unassembled WGS sequence"/>
</dbReference>
<keyword evidence="2" id="KW-0805">Transcription regulation</keyword>
<evidence type="ECO:0000256" key="3">
    <source>
        <dbReference type="ARBA" id="ARBA00023125"/>
    </source>
</evidence>
<dbReference type="InterPro" id="IPR036388">
    <property type="entry name" value="WH-like_DNA-bd_sf"/>
</dbReference>
<evidence type="ECO:0000256" key="1">
    <source>
        <dbReference type="ARBA" id="ARBA00011046"/>
    </source>
</evidence>
<reference evidence="5 6" key="1">
    <citation type="submission" date="2021-05" db="EMBL/GenBank/DDBJ databases">
        <title>A Polyphasic approach of four new species of the genus Ohtaekwangia: Ohtaekwangia histidinii sp. nov., Ohtaekwangia cretensis sp. nov., Ohtaekwangia indiensis sp. nov., Ohtaekwangia reichenbachii sp. nov. from diverse environment.</title>
        <authorList>
            <person name="Octaviana S."/>
        </authorList>
    </citation>
    <scope>NUCLEOTIDE SEQUENCE [LARGE SCALE GENOMIC DNA]</scope>
    <source>
        <strain evidence="5 6">PWU37</strain>
    </source>
</reference>
<organism evidence="5 6">
    <name type="scientific">Dawidia soli</name>
    <dbReference type="NCBI Taxonomy" id="2782352"/>
    <lineage>
        <taxon>Bacteria</taxon>
        <taxon>Pseudomonadati</taxon>
        <taxon>Bacteroidota</taxon>
        <taxon>Cytophagia</taxon>
        <taxon>Cytophagales</taxon>
        <taxon>Chryseotaleaceae</taxon>
        <taxon>Dawidia</taxon>
    </lineage>
</organism>
<keyword evidence="3" id="KW-0238">DNA-binding</keyword>
<evidence type="ECO:0000256" key="4">
    <source>
        <dbReference type="ARBA" id="ARBA00023163"/>
    </source>
</evidence>
<evidence type="ECO:0000313" key="6">
    <source>
        <dbReference type="Proteomes" id="UP001319180"/>
    </source>
</evidence>
<dbReference type="GO" id="GO:0045892">
    <property type="term" value="P:negative regulation of DNA-templated transcription"/>
    <property type="evidence" value="ECO:0007669"/>
    <property type="project" value="InterPro"/>
</dbReference>
<dbReference type="SUPFAM" id="SSF46785">
    <property type="entry name" value="Winged helix' DNA-binding domain"/>
    <property type="match status" value="1"/>
</dbReference>
<dbReference type="EMBL" id="JAHESC010000001">
    <property type="protein sequence ID" value="MBT1685127.1"/>
    <property type="molecule type" value="Genomic_DNA"/>
</dbReference>
<proteinExistence type="inferred from homology"/>
<dbReference type="InterPro" id="IPR036390">
    <property type="entry name" value="WH_DNA-bd_sf"/>
</dbReference>
<comment type="caution">
    <text evidence="5">The sequence shown here is derived from an EMBL/GenBank/DDBJ whole genome shotgun (WGS) entry which is preliminary data.</text>
</comment>
<keyword evidence="6" id="KW-1185">Reference proteome</keyword>
<dbReference type="GO" id="GO:0003677">
    <property type="term" value="F:DNA binding"/>
    <property type="evidence" value="ECO:0007669"/>
    <property type="project" value="UniProtKB-KW"/>
</dbReference>
<evidence type="ECO:0000256" key="2">
    <source>
        <dbReference type="ARBA" id="ARBA00023015"/>
    </source>
</evidence>
<dbReference type="AlphaFoldDB" id="A0AAP2D4S1"/>
<dbReference type="Gene3D" id="1.10.10.10">
    <property type="entry name" value="Winged helix-like DNA-binding domain superfamily/Winged helix DNA-binding domain"/>
    <property type="match status" value="1"/>
</dbReference>
<dbReference type="RefSeq" id="WP_254088377.1">
    <property type="nucleotide sequence ID" value="NZ_JAHESC010000001.1"/>
</dbReference>
<dbReference type="Gene3D" id="1.10.4040.10">
    <property type="entry name" value="Penicillinase repressor domain"/>
    <property type="match status" value="1"/>
</dbReference>
<comment type="similarity">
    <text evidence="1">Belongs to the BlaI transcriptional regulatory family.</text>
</comment>
<protein>
    <submittedName>
        <fullName evidence="5">BlaI/MecI/CopY family transcriptional regulator</fullName>
    </submittedName>
</protein>
<gene>
    <name evidence="5" type="ORF">KK078_01095</name>
</gene>
<dbReference type="Pfam" id="PF03965">
    <property type="entry name" value="Penicillinase_R"/>
    <property type="match status" value="1"/>
</dbReference>